<sequence length="196" mass="22243">MNCRGCKDRKCYVEGKTCFPWTEEIEKAYSDPINKKLLATATALEANFYMELTRVEEVIRFAQEMDYHTIGIAHCIGLAREAEVIASIFEKWFTVKVVCCKVCGKNKKEMGLPQIKEDRFEAMCNPVGQAMNLNKEKTDLNLLVGLCVGHDILFAKYCDAPVTTLVVKDRVMAHNPLGAIYSRYYLKNKFNVPGVI</sequence>
<evidence type="ECO:0000313" key="2">
    <source>
        <dbReference type="Proteomes" id="UP000199584"/>
    </source>
</evidence>
<dbReference type="OrthoDB" id="9795204at2"/>
<dbReference type="RefSeq" id="WP_092487282.1">
    <property type="nucleotide sequence ID" value="NZ_FOYM01000039.1"/>
</dbReference>
<evidence type="ECO:0000313" key="1">
    <source>
        <dbReference type="EMBL" id="SFR16276.1"/>
    </source>
</evidence>
<dbReference type="AlphaFoldDB" id="A0A1I6EET9"/>
<dbReference type="STRING" id="39060.SAMN05660706_1397"/>
<dbReference type="InterPro" id="IPR014997">
    <property type="entry name" value="DUF1847"/>
</dbReference>
<accession>A0A1I6EET9</accession>
<dbReference type="EMBL" id="FOYM01000039">
    <property type="protein sequence ID" value="SFR16276.1"/>
    <property type="molecule type" value="Genomic_DNA"/>
</dbReference>
<organism evidence="1 2">
    <name type="scientific">Desulfoscipio geothermicus DSM 3669</name>
    <dbReference type="NCBI Taxonomy" id="1121426"/>
    <lineage>
        <taxon>Bacteria</taxon>
        <taxon>Bacillati</taxon>
        <taxon>Bacillota</taxon>
        <taxon>Clostridia</taxon>
        <taxon>Eubacteriales</taxon>
        <taxon>Desulfallaceae</taxon>
        <taxon>Desulfoscipio</taxon>
    </lineage>
</organism>
<reference evidence="2" key="1">
    <citation type="submission" date="2016-10" db="EMBL/GenBank/DDBJ databases">
        <authorList>
            <person name="Varghese N."/>
            <person name="Submissions S."/>
        </authorList>
    </citation>
    <scope>NUCLEOTIDE SEQUENCE [LARGE SCALE GENOMIC DNA]</scope>
    <source>
        <strain evidence="2">DSM 3669</strain>
    </source>
</reference>
<protein>
    <submittedName>
        <fullName evidence="1">Uncharacterized metal-binding protein</fullName>
    </submittedName>
</protein>
<keyword evidence="2" id="KW-1185">Reference proteome</keyword>
<dbReference type="Proteomes" id="UP000199584">
    <property type="component" value="Unassembled WGS sequence"/>
</dbReference>
<dbReference type="Pfam" id="PF08901">
    <property type="entry name" value="DUF1847"/>
    <property type="match status" value="1"/>
</dbReference>
<name>A0A1I6EET9_9FIRM</name>
<proteinExistence type="predicted"/>
<gene>
    <name evidence="1" type="ORF">SAMN05660706_1397</name>
</gene>